<organism evidence="5 6">
    <name type="scientific">Emticicia aquatilis</name>
    <dbReference type="NCBI Taxonomy" id="1537369"/>
    <lineage>
        <taxon>Bacteria</taxon>
        <taxon>Pseudomonadati</taxon>
        <taxon>Bacteroidota</taxon>
        <taxon>Cytophagia</taxon>
        <taxon>Cytophagales</taxon>
        <taxon>Leadbetterellaceae</taxon>
        <taxon>Emticicia</taxon>
    </lineage>
</organism>
<dbReference type="Gene3D" id="2.40.170.20">
    <property type="entry name" value="TonB-dependent receptor, beta-barrel domain"/>
    <property type="match status" value="1"/>
</dbReference>
<dbReference type="InterPro" id="IPR008969">
    <property type="entry name" value="CarboxyPept-like_regulatory"/>
</dbReference>
<dbReference type="InterPro" id="IPR036942">
    <property type="entry name" value="Beta-barrel_TonB_sf"/>
</dbReference>
<sequence>MIKSYYITILLFLVTQLTYSQTIDKVTGQVQNEKKEPIIGATVILSKAKTNKLIKSTFTDVDGKFEFEKLKEDTCKITVSYIGMQPYVAENIILSASNSNVDLGIISLSEAIKNLQEVTVKAQKSFVEKKIDRVVINPDALIGNAGTTSLEILEKAPGVQVDVNGLITLKGKSGVVVFVDDKPTYLATADLAGYLRSLPAGSVESIEIMTNPPAKYDAAGNAGVINIKLKKNQVKGLNGGINLGYGQGRYARTNNSVNFNYRINKVNFFTNASVNQNNTYQDLTINRLYYTPEGAYSSAFSQNSYIKRQLGSNNLKLGLDYYVSKKSTLGLVLNGFYNPTFVPTTNKAQILNQNNQVVSIIEAFSPNDRKWKNGSVNLNYSLKIDSLGKELTTNFDVIQYSSTQDQQLTNTIFTPERVLVGQTVLGSSLPAEINIKTAKIDYVNPLKGGAKFETGIKTSFIKTDNTADFFDIINSQEVPNYEFSNRFKYNENINAAYVNYSKNWKRLSLQAGLRYENTSIKGNQLGNKMTKDSTFTRAYNSLFPTFYLQYQLDSTQTHQLGFSAGRRIDRPNYQDLNPFTYPLDRYTYYGGNPFLQPTYSYNLEVSHTYKNFLTTSLEYSISKNLIFETNEQRGTIYYSRPGNFGEFTSYGISVNGNFTINKWWTLQLYTELKNQGYNTKVYGQILDESRFYWYVGPTNQFKINKKLSAELAGNYQTRVLAGQFLTIPVWSMRAGISQKILKDKGTFRINVSDIFYTNQPGGDIRNIANAQANWLSYLDSRVVTFSFAYRFSKGKTLNARQSGGSESEKSRVKL</sequence>
<dbReference type="SUPFAM" id="SSF49464">
    <property type="entry name" value="Carboxypeptidase regulatory domain-like"/>
    <property type="match status" value="1"/>
</dbReference>
<dbReference type="Pfam" id="PF14905">
    <property type="entry name" value="OMP_b-brl_3"/>
    <property type="match status" value="1"/>
</dbReference>
<evidence type="ECO:0000256" key="1">
    <source>
        <dbReference type="ARBA" id="ARBA00004442"/>
    </source>
</evidence>
<name>A0A916Z0I0_9BACT</name>
<reference evidence="5" key="1">
    <citation type="journal article" date="2014" name="Int. J. Syst. Evol. Microbiol.">
        <title>Complete genome sequence of Corynebacterium casei LMG S-19264T (=DSM 44701T), isolated from a smear-ripened cheese.</title>
        <authorList>
            <consortium name="US DOE Joint Genome Institute (JGI-PGF)"/>
            <person name="Walter F."/>
            <person name="Albersmeier A."/>
            <person name="Kalinowski J."/>
            <person name="Ruckert C."/>
        </authorList>
    </citation>
    <scope>NUCLEOTIDE SEQUENCE</scope>
    <source>
        <strain evidence="5">CGMCC 1.15958</strain>
    </source>
</reference>
<dbReference type="Pfam" id="PF13620">
    <property type="entry name" value="CarboxypepD_reg"/>
    <property type="match status" value="1"/>
</dbReference>
<dbReference type="Gene3D" id="2.60.40.1120">
    <property type="entry name" value="Carboxypeptidase-like, regulatory domain"/>
    <property type="match status" value="1"/>
</dbReference>
<accession>A0A916Z0I0</accession>
<evidence type="ECO:0000259" key="4">
    <source>
        <dbReference type="Pfam" id="PF14905"/>
    </source>
</evidence>
<dbReference type="AlphaFoldDB" id="A0A916Z0I0"/>
<dbReference type="InterPro" id="IPR041700">
    <property type="entry name" value="OMP_b-brl_3"/>
</dbReference>
<dbReference type="GO" id="GO:0009279">
    <property type="term" value="C:cell outer membrane"/>
    <property type="evidence" value="ECO:0007669"/>
    <property type="project" value="UniProtKB-SubCell"/>
</dbReference>
<evidence type="ECO:0000256" key="2">
    <source>
        <dbReference type="ARBA" id="ARBA00023136"/>
    </source>
</evidence>
<keyword evidence="2" id="KW-0472">Membrane</keyword>
<dbReference type="PANTHER" id="PTHR40980:SF4">
    <property type="entry name" value="TONB-DEPENDENT RECEPTOR-LIKE BETA-BARREL DOMAIN-CONTAINING PROTEIN"/>
    <property type="match status" value="1"/>
</dbReference>
<dbReference type="EMBL" id="BMKK01000008">
    <property type="protein sequence ID" value="GGD70687.1"/>
    <property type="molecule type" value="Genomic_DNA"/>
</dbReference>
<dbReference type="Gene3D" id="2.170.130.10">
    <property type="entry name" value="TonB-dependent receptor, plug domain"/>
    <property type="match status" value="1"/>
</dbReference>
<comment type="caution">
    <text evidence="5">The sequence shown here is derived from an EMBL/GenBank/DDBJ whole genome shotgun (WGS) entry which is preliminary data.</text>
</comment>
<dbReference type="Proteomes" id="UP000609064">
    <property type="component" value="Unassembled WGS sequence"/>
</dbReference>
<dbReference type="PANTHER" id="PTHR40980">
    <property type="entry name" value="PLUG DOMAIN-CONTAINING PROTEIN"/>
    <property type="match status" value="1"/>
</dbReference>
<dbReference type="RefSeq" id="WP_188768421.1">
    <property type="nucleotide sequence ID" value="NZ_BMKK01000008.1"/>
</dbReference>
<dbReference type="InterPro" id="IPR037066">
    <property type="entry name" value="Plug_dom_sf"/>
</dbReference>
<evidence type="ECO:0000313" key="6">
    <source>
        <dbReference type="Proteomes" id="UP000609064"/>
    </source>
</evidence>
<comment type="subcellular location">
    <subcellularLocation>
        <location evidence="1">Cell outer membrane</location>
    </subcellularLocation>
</comment>
<evidence type="ECO:0000256" key="3">
    <source>
        <dbReference type="ARBA" id="ARBA00023237"/>
    </source>
</evidence>
<keyword evidence="3" id="KW-0998">Cell outer membrane</keyword>
<dbReference type="SUPFAM" id="SSF56935">
    <property type="entry name" value="Porins"/>
    <property type="match status" value="1"/>
</dbReference>
<reference evidence="5" key="2">
    <citation type="submission" date="2020-09" db="EMBL/GenBank/DDBJ databases">
        <authorList>
            <person name="Sun Q."/>
            <person name="Zhou Y."/>
        </authorList>
    </citation>
    <scope>NUCLEOTIDE SEQUENCE</scope>
    <source>
        <strain evidence="5">CGMCC 1.15958</strain>
    </source>
</reference>
<keyword evidence="6" id="KW-1185">Reference proteome</keyword>
<gene>
    <name evidence="5" type="ORF">GCM10011514_38450</name>
</gene>
<evidence type="ECO:0000313" key="5">
    <source>
        <dbReference type="EMBL" id="GGD70687.1"/>
    </source>
</evidence>
<proteinExistence type="predicted"/>
<protein>
    <recommendedName>
        <fullName evidence="4">Outer membrane protein beta-barrel domain-containing protein</fullName>
    </recommendedName>
</protein>
<feature type="domain" description="Outer membrane protein beta-barrel" evidence="4">
    <location>
        <begin position="383"/>
        <end position="789"/>
    </location>
</feature>